<protein>
    <submittedName>
        <fullName evidence="3">Purine and uridine phosphorylase</fullName>
    </submittedName>
</protein>
<accession>A0AA38S128</accession>
<evidence type="ECO:0000259" key="2">
    <source>
        <dbReference type="Pfam" id="PF24883"/>
    </source>
</evidence>
<dbReference type="Proteomes" id="UP001174694">
    <property type="component" value="Unassembled WGS sequence"/>
</dbReference>
<dbReference type="Pfam" id="PF24883">
    <property type="entry name" value="NPHP3_N"/>
    <property type="match status" value="1"/>
</dbReference>
<dbReference type="PANTHER" id="PTHR10039:SF5">
    <property type="entry name" value="NACHT DOMAIN-CONTAINING PROTEIN"/>
    <property type="match status" value="1"/>
</dbReference>
<evidence type="ECO:0000313" key="4">
    <source>
        <dbReference type="Proteomes" id="UP001174694"/>
    </source>
</evidence>
<proteinExistence type="predicted"/>
<keyword evidence="4" id="KW-1185">Reference proteome</keyword>
<dbReference type="EMBL" id="JANBVO010000005">
    <property type="protein sequence ID" value="KAJ9151988.1"/>
    <property type="molecule type" value="Genomic_DNA"/>
</dbReference>
<gene>
    <name evidence="3" type="ORF">NKR23_g2939</name>
</gene>
<comment type="caution">
    <text evidence="3">The sequence shown here is derived from an EMBL/GenBank/DDBJ whole genome shotgun (WGS) entry which is preliminary data.</text>
</comment>
<dbReference type="PANTHER" id="PTHR10039">
    <property type="entry name" value="AMELOGENIN"/>
    <property type="match status" value="1"/>
</dbReference>
<feature type="domain" description="Nephrocystin 3-like N-terminal" evidence="2">
    <location>
        <begin position="2"/>
        <end position="134"/>
    </location>
</feature>
<name>A0AA38S128_9PEZI</name>
<evidence type="ECO:0000313" key="3">
    <source>
        <dbReference type="EMBL" id="KAJ9151988.1"/>
    </source>
</evidence>
<sequence>MKFALDHAKSMMGKTLILHFFFNARGSELEKSTLGLYRSLLYQLLQLVPEIQHVLDSIPESYAGSGSDVWALNFVKDLFEAAIKRLDNRSLVCYIDALDECDEDEIRDMVSFLQDLCDRAMSEHLKLRICLSSRHYPYISIDRGLSIVLEKEEHHDDDIANYIASELRIGNGEYVRAVRRDIQEKSSGIFMWVVLVVRILNKEYDRGFVPALRKRLEEIPRGLHELFENILTRDSDNLEHMWLCIQWVLFARRPFAVDELYFAILAGIPGSNLGP</sequence>
<organism evidence="3 4">
    <name type="scientific">Pleurostoma richardsiae</name>
    <dbReference type="NCBI Taxonomy" id="41990"/>
    <lineage>
        <taxon>Eukaryota</taxon>
        <taxon>Fungi</taxon>
        <taxon>Dikarya</taxon>
        <taxon>Ascomycota</taxon>
        <taxon>Pezizomycotina</taxon>
        <taxon>Sordariomycetes</taxon>
        <taxon>Sordariomycetidae</taxon>
        <taxon>Calosphaeriales</taxon>
        <taxon>Pleurostomataceae</taxon>
        <taxon>Pleurostoma</taxon>
    </lineage>
</organism>
<reference evidence="3" key="1">
    <citation type="submission" date="2022-07" db="EMBL/GenBank/DDBJ databases">
        <title>Fungi with potential for degradation of polypropylene.</title>
        <authorList>
            <person name="Gostincar C."/>
        </authorList>
    </citation>
    <scope>NUCLEOTIDE SEQUENCE</scope>
    <source>
        <strain evidence="3">EXF-13308</strain>
    </source>
</reference>
<dbReference type="InterPro" id="IPR056884">
    <property type="entry name" value="NPHP3-like_N"/>
</dbReference>
<keyword evidence="1" id="KW-0677">Repeat</keyword>
<dbReference type="AlphaFoldDB" id="A0AA38S128"/>
<evidence type="ECO:0000256" key="1">
    <source>
        <dbReference type="ARBA" id="ARBA00022737"/>
    </source>
</evidence>